<organism evidence="1 2">
    <name type="scientific">Sphingomonas natans</name>
    <dbReference type="NCBI Taxonomy" id="3063330"/>
    <lineage>
        <taxon>Bacteria</taxon>
        <taxon>Pseudomonadati</taxon>
        <taxon>Pseudomonadota</taxon>
        <taxon>Alphaproteobacteria</taxon>
        <taxon>Sphingomonadales</taxon>
        <taxon>Sphingomonadaceae</taxon>
        <taxon>Sphingomonas</taxon>
    </lineage>
</organism>
<dbReference type="Proteomes" id="UP001169764">
    <property type="component" value="Unassembled WGS sequence"/>
</dbReference>
<evidence type="ECO:0000313" key="2">
    <source>
        <dbReference type="Proteomes" id="UP001169764"/>
    </source>
</evidence>
<proteinExistence type="predicted"/>
<keyword evidence="2" id="KW-1185">Reference proteome</keyword>
<comment type="caution">
    <text evidence="1">The sequence shown here is derived from an EMBL/GenBank/DDBJ whole genome shotgun (WGS) entry which is preliminary data.</text>
</comment>
<dbReference type="RefSeq" id="WP_303541343.1">
    <property type="nucleotide sequence ID" value="NZ_JAUOTP010000003.1"/>
</dbReference>
<name>A0ABT8Y7I1_9SPHN</name>
<gene>
    <name evidence="1" type="ORF">Q4F19_07780</name>
</gene>
<reference evidence="1" key="1">
    <citation type="submission" date="2023-07" db="EMBL/GenBank/DDBJ databases">
        <authorList>
            <person name="Kim M."/>
        </authorList>
    </citation>
    <scope>NUCLEOTIDE SEQUENCE</scope>
    <source>
        <strain evidence="1">BIUV-7</strain>
    </source>
</reference>
<dbReference type="EMBL" id="JAUOTP010000003">
    <property type="protein sequence ID" value="MDO6414279.1"/>
    <property type="molecule type" value="Genomic_DNA"/>
</dbReference>
<protein>
    <submittedName>
        <fullName evidence="1">Uncharacterized protein</fullName>
    </submittedName>
</protein>
<sequence>MLALRSELKQGRMRTIGTFEFEGRDVTVALGHDSLWAISRRGAARLAVRTAYALGGLKARRIKPRPGEAMRIALTSAIGKHIVSLAVDTNELPVLRATTWLTPSEDLLVPHLPRDLYPLGPDDDPLTAEGNVEAAQRGLNAGLLYWRLGGETPGSLLYLQNLTAMNAYYNATHTKPDGAVGGEWPELGYLPPTPPQSGTPPVNPLKKGEQVCLSDALIVFHRDAPADEAHSGRLFLQMLGSAYRLLDKPEPEFHDWPARAERTLRDLADAPEATIRHYGNTYVHPYTASEYPDSMVQVSLVSSIHDYGRWLGQAAPLEARLARGLDRFFDPKLGSIRRYLPNVGKDKDKDAVDSWYLYHPLLGLGNLALDGDKRARRLFEQSVGFAIKAAHHFDYKWPIQYKVTDFSVIVEARGDTDLGQTDVGGIYAYVMLVAFELTDDPKYLGEARKAIDAAEGMRFELNYQANLTAWGAAACMRLWRITNQERYLLQSYVYLASFFHNSVLWTSKIGDSANYPTFLAVSALHDGPYMALYECFDSFAAFERYLKDGGPDLDPAALMMVSDYCRYALDRAWYYYPDALPAEMISEEPRNGHIDRKLSFPLEDLYVGGDKAGQVGQEIYGAGAAFVFASRVFHHVEGAPFDMFCNAFLLASDRTSDQSLSFHLGGDPAGRANLFLLATGKGSLSSVTVTSDPGGEIAGNTQGRRREFEVPANARVHIRWR</sequence>
<accession>A0ABT8Y7I1</accession>
<evidence type="ECO:0000313" key="1">
    <source>
        <dbReference type="EMBL" id="MDO6414279.1"/>
    </source>
</evidence>